<dbReference type="UniPathway" id="UPA00035">
    <property type="reaction ID" value="UER00044"/>
</dbReference>
<feature type="active site" description="Proton acceptor" evidence="9">
    <location>
        <position position="59"/>
    </location>
</feature>
<evidence type="ECO:0000256" key="6">
    <source>
        <dbReference type="ARBA" id="ARBA00023141"/>
    </source>
</evidence>
<evidence type="ECO:0000256" key="7">
    <source>
        <dbReference type="ARBA" id="ARBA00023239"/>
    </source>
</evidence>
<dbReference type="RefSeq" id="WP_132075233.1">
    <property type="nucleotide sequence ID" value="NZ_SLUI01000002.1"/>
</dbReference>
<comment type="caution">
    <text evidence="11">The sequence shown here is derived from an EMBL/GenBank/DDBJ whole genome shotgun (WGS) entry which is preliminary data.</text>
</comment>
<comment type="function">
    <text evidence="1 9">The alpha subunit is responsible for the aldol cleavage of indoleglycerol phosphate to indole and glyceraldehyde 3-phosphate.</text>
</comment>
<dbReference type="SUPFAM" id="SSF51366">
    <property type="entry name" value="Ribulose-phoshate binding barrel"/>
    <property type="match status" value="1"/>
</dbReference>
<dbReference type="EC" id="4.2.1.20" evidence="9"/>
<dbReference type="InterPro" id="IPR011060">
    <property type="entry name" value="RibuloseP-bd_barrel"/>
</dbReference>
<evidence type="ECO:0000256" key="8">
    <source>
        <dbReference type="ARBA" id="ARBA00049047"/>
    </source>
</evidence>
<name>A0A4R1QAF8_9FIRM</name>
<evidence type="ECO:0000313" key="11">
    <source>
        <dbReference type="EMBL" id="TCL39142.1"/>
    </source>
</evidence>
<dbReference type="Gene3D" id="3.20.20.70">
    <property type="entry name" value="Aldolase class I"/>
    <property type="match status" value="1"/>
</dbReference>
<keyword evidence="12" id="KW-1185">Reference proteome</keyword>
<evidence type="ECO:0000256" key="3">
    <source>
        <dbReference type="ARBA" id="ARBA00011270"/>
    </source>
</evidence>
<evidence type="ECO:0000256" key="10">
    <source>
        <dbReference type="RuleBase" id="RU003662"/>
    </source>
</evidence>
<keyword evidence="4 9" id="KW-0028">Amino-acid biosynthesis</keyword>
<dbReference type="PANTHER" id="PTHR43406:SF1">
    <property type="entry name" value="TRYPTOPHAN SYNTHASE ALPHA CHAIN, CHLOROPLASTIC"/>
    <property type="match status" value="1"/>
</dbReference>
<dbReference type="Pfam" id="PF00290">
    <property type="entry name" value="Trp_syntA"/>
    <property type="match status" value="1"/>
</dbReference>
<dbReference type="CDD" id="cd04724">
    <property type="entry name" value="Tryptophan_synthase_alpha"/>
    <property type="match status" value="1"/>
</dbReference>
<evidence type="ECO:0000256" key="2">
    <source>
        <dbReference type="ARBA" id="ARBA00004733"/>
    </source>
</evidence>
<evidence type="ECO:0000256" key="9">
    <source>
        <dbReference type="HAMAP-Rule" id="MF_00131"/>
    </source>
</evidence>
<evidence type="ECO:0000313" key="12">
    <source>
        <dbReference type="Proteomes" id="UP000295063"/>
    </source>
</evidence>
<comment type="catalytic activity">
    <reaction evidence="8 9">
        <text>(1S,2R)-1-C-(indol-3-yl)glycerol 3-phosphate + L-serine = D-glyceraldehyde 3-phosphate + L-tryptophan + H2O</text>
        <dbReference type="Rhea" id="RHEA:10532"/>
        <dbReference type="ChEBI" id="CHEBI:15377"/>
        <dbReference type="ChEBI" id="CHEBI:33384"/>
        <dbReference type="ChEBI" id="CHEBI:57912"/>
        <dbReference type="ChEBI" id="CHEBI:58866"/>
        <dbReference type="ChEBI" id="CHEBI:59776"/>
        <dbReference type="EC" id="4.2.1.20"/>
    </reaction>
</comment>
<dbReference type="InterPro" id="IPR002028">
    <property type="entry name" value="Trp_synthase_suA"/>
</dbReference>
<keyword evidence="5 9" id="KW-0822">Tryptophan biosynthesis</keyword>
<dbReference type="GO" id="GO:0004834">
    <property type="term" value="F:tryptophan synthase activity"/>
    <property type="evidence" value="ECO:0007669"/>
    <property type="project" value="UniProtKB-UniRule"/>
</dbReference>
<keyword evidence="6 9" id="KW-0057">Aromatic amino acid biosynthesis</keyword>
<dbReference type="PROSITE" id="PS00167">
    <property type="entry name" value="TRP_SYNTHASE_ALPHA"/>
    <property type="match status" value="1"/>
</dbReference>
<dbReference type="InterPro" id="IPR018204">
    <property type="entry name" value="Trp_synthase_alpha_AS"/>
</dbReference>
<comment type="similarity">
    <text evidence="9 10">Belongs to the TrpA family.</text>
</comment>
<dbReference type="Proteomes" id="UP000295063">
    <property type="component" value="Unassembled WGS sequence"/>
</dbReference>
<comment type="pathway">
    <text evidence="2 9">Amino-acid biosynthesis; L-tryptophan biosynthesis; L-tryptophan from chorismate: step 5/5.</text>
</comment>
<accession>A0A4R1QAF8</accession>
<evidence type="ECO:0000256" key="1">
    <source>
        <dbReference type="ARBA" id="ARBA00003365"/>
    </source>
</evidence>
<dbReference type="PANTHER" id="PTHR43406">
    <property type="entry name" value="TRYPTOPHAN SYNTHASE, ALPHA CHAIN"/>
    <property type="match status" value="1"/>
</dbReference>
<comment type="subunit">
    <text evidence="3 9">Tetramer of two alpha and two beta chains.</text>
</comment>
<dbReference type="FunFam" id="3.20.20.70:FF:000037">
    <property type="entry name" value="Tryptophan synthase alpha chain"/>
    <property type="match status" value="1"/>
</dbReference>
<reference evidence="11 12" key="1">
    <citation type="submission" date="2019-03" db="EMBL/GenBank/DDBJ databases">
        <title>Genomic Encyclopedia of Type Strains, Phase IV (KMG-IV): sequencing the most valuable type-strain genomes for metagenomic binning, comparative biology and taxonomic classification.</title>
        <authorList>
            <person name="Goeker M."/>
        </authorList>
    </citation>
    <scope>NUCLEOTIDE SEQUENCE [LARGE SCALE GENOMIC DNA]</scope>
    <source>
        <strain evidence="11 12">DSM 15969</strain>
    </source>
</reference>
<protein>
    <recommendedName>
        <fullName evidence="9">Tryptophan synthase alpha chain</fullName>
        <ecNumber evidence="9">4.2.1.20</ecNumber>
    </recommendedName>
</protein>
<sequence>MKLAKTLEDLRNAKRKGLIVYLTAGCPDYEITGKAVLAAAEAGADVIEIGLPFSDPMADGPVIQKAAALALQAGATTARTVELIRSIRQQCQVPLVVMTYVNTVLQYGVDRFARDFSEAGLNGIIVPDLPVEESELIAAACHANSLDTIQLAAPTSTGERIAAICSKSSGFIYCVSSTGVTGIRDIDYCPVAEVIGQVRQYSSIPAAIGFGIGSPEAARNAARYADAVIVGSAVMELLMNEGVPAVSEFVGALRSALDEGRESP</sequence>
<feature type="active site" description="Proton acceptor" evidence="9">
    <location>
        <position position="48"/>
    </location>
</feature>
<organism evidence="11 12">
    <name type="scientific">Anaerospora hongkongensis</name>
    <dbReference type="NCBI Taxonomy" id="244830"/>
    <lineage>
        <taxon>Bacteria</taxon>
        <taxon>Bacillati</taxon>
        <taxon>Bacillota</taxon>
        <taxon>Negativicutes</taxon>
        <taxon>Selenomonadales</taxon>
        <taxon>Sporomusaceae</taxon>
        <taxon>Anaerospora</taxon>
    </lineage>
</organism>
<dbReference type="OrthoDB" id="9804578at2"/>
<dbReference type="GO" id="GO:0005829">
    <property type="term" value="C:cytosol"/>
    <property type="evidence" value="ECO:0007669"/>
    <property type="project" value="TreeGrafter"/>
</dbReference>
<evidence type="ECO:0000256" key="5">
    <source>
        <dbReference type="ARBA" id="ARBA00022822"/>
    </source>
</evidence>
<dbReference type="EMBL" id="SLUI01000002">
    <property type="protein sequence ID" value="TCL39142.1"/>
    <property type="molecule type" value="Genomic_DNA"/>
</dbReference>
<gene>
    <name evidence="9" type="primary">trpA</name>
    <name evidence="11" type="ORF">EV210_10249</name>
</gene>
<dbReference type="AlphaFoldDB" id="A0A4R1QAF8"/>
<evidence type="ECO:0000256" key="4">
    <source>
        <dbReference type="ARBA" id="ARBA00022605"/>
    </source>
</evidence>
<proteinExistence type="inferred from homology"/>
<dbReference type="InterPro" id="IPR013785">
    <property type="entry name" value="Aldolase_TIM"/>
</dbReference>
<dbReference type="HAMAP" id="MF_00131">
    <property type="entry name" value="Trp_synth_alpha"/>
    <property type="match status" value="1"/>
</dbReference>
<dbReference type="NCBIfam" id="TIGR00262">
    <property type="entry name" value="trpA"/>
    <property type="match status" value="1"/>
</dbReference>
<keyword evidence="7 9" id="KW-0456">Lyase</keyword>